<dbReference type="InterPro" id="IPR005481">
    <property type="entry name" value="BC-like_N"/>
</dbReference>
<dbReference type="PROSITE" id="PS00867">
    <property type="entry name" value="CPSASE_2"/>
    <property type="match status" value="1"/>
</dbReference>
<dbReference type="FunFam" id="3.40.50.20:FF:000010">
    <property type="entry name" value="Propionyl-CoA carboxylase subunit alpha"/>
    <property type="match status" value="1"/>
</dbReference>
<dbReference type="Gene3D" id="3.30.470.20">
    <property type="entry name" value="ATP-grasp fold, B domain"/>
    <property type="match status" value="1"/>
</dbReference>
<dbReference type="InterPro" id="IPR016185">
    <property type="entry name" value="PreATP-grasp_dom_sf"/>
</dbReference>
<dbReference type="Pfam" id="PF00289">
    <property type="entry name" value="Biotin_carb_N"/>
    <property type="match status" value="1"/>
</dbReference>
<feature type="domain" description="ATP-grasp" evidence="13">
    <location>
        <begin position="120"/>
        <end position="317"/>
    </location>
</feature>
<dbReference type="PROSITE" id="PS00866">
    <property type="entry name" value="CPSASE_1"/>
    <property type="match status" value="1"/>
</dbReference>
<dbReference type="InterPro" id="IPR011764">
    <property type="entry name" value="Biotin_carboxylation_dom"/>
</dbReference>
<dbReference type="GO" id="GO:0046872">
    <property type="term" value="F:metal ion binding"/>
    <property type="evidence" value="ECO:0007669"/>
    <property type="project" value="InterPro"/>
</dbReference>
<dbReference type="EMBL" id="AP019377">
    <property type="protein sequence ID" value="BBH92543.1"/>
    <property type="molecule type" value="Genomic_DNA"/>
</dbReference>
<dbReference type="PROSITE" id="PS50979">
    <property type="entry name" value="BC"/>
    <property type="match status" value="1"/>
</dbReference>
<keyword evidence="3" id="KW-0436">Ligase</keyword>
<dbReference type="EC" id="6.3.4.14" evidence="2"/>
<keyword evidence="5 11" id="KW-0067">ATP-binding</keyword>
<feature type="domain" description="Lipoyl-binding" evidence="12">
    <location>
        <begin position="590"/>
        <end position="661"/>
    </location>
</feature>
<dbReference type="FunFam" id="3.30.470.20:FF:000028">
    <property type="entry name" value="Methylcrotonoyl-CoA carboxylase subunit alpha, mitochondrial"/>
    <property type="match status" value="1"/>
</dbReference>
<dbReference type="SUPFAM" id="SSF56059">
    <property type="entry name" value="Glutathione synthetase ATP-binding domain-like"/>
    <property type="match status" value="1"/>
</dbReference>
<dbReference type="InterPro" id="IPR050856">
    <property type="entry name" value="Biotin_carboxylase_complex"/>
</dbReference>
<dbReference type="SUPFAM" id="SSF51246">
    <property type="entry name" value="Rudiment single hybrid motif"/>
    <property type="match status" value="1"/>
</dbReference>
<evidence type="ECO:0000256" key="3">
    <source>
        <dbReference type="ARBA" id="ARBA00022598"/>
    </source>
</evidence>
<comment type="cofactor">
    <cofactor evidence="1">
        <name>biotin</name>
        <dbReference type="ChEBI" id="CHEBI:57586"/>
    </cofactor>
</comment>
<organism evidence="15">
    <name type="scientific">Thermogemmatispora argillosa</name>
    <dbReference type="NCBI Taxonomy" id="2045280"/>
    <lineage>
        <taxon>Bacteria</taxon>
        <taxon>Bacillati</taxon>
        <taxon>Chloroflexota</taxon>
        <taxon>Ktedonobacteria</taxon>
        <taxon>Thermogemmatisporales</taxon>
        <taxon>Thermogemmatisporaceae</taxon>
        <taxon>Thermogemmatispora</taxon>
    </lineage>
</organism>
<dbReference type="Pfam" id="PF02785">
    <property type="entry name" value="Biotin_carb_C"/>
    <property type="match status" value="1"/>
</dbReference>
<evidence type="ECO:0000259" key="14">
    <source>
        <dbReference type="PROSITE" id="PS50979"/>
    </source>
</evidence>
<reference evidence="15" key="1">
    <citation type="submission" date="2018-12" db="EMBL/GenBank/DDBJ databases">
        <title>Novel natural products biosynthetic potential of the class Ktedonobacteria.</title>
        <authorList>
            <person name="Zheng Y."/>
            <person name="Saitou A."/>
            <person name="Wang C.M."/>
            <person name="Toyoda A."/>
            <person name="Minakuchi Y."/>
            <person name="Sekiguchi Y."/>
            <person name="Ueda K."/>
            <person name="Takano H."/>
            <person name="Sakai Y."/>
            <person name="Yokota A."/>
            <person name="Yabe S."/>
        </authorList>
    </citation>
    <scope>NUCLEOTIDE SEQUENCE</scope>
    <source>
        <strain evidence="15">A3-2</strain>
    </source>
</reference>
<keyword evidence="6" id="KW-0809">Transit peptide</keyword>
<dbReference type="PANTHER" id="PTHR18866:SF33">
    <property type="entry name" value="METHYLCROTONOYL-COA CARBOXYLASE SUBUNIT ALPHA, MITOCHONDRIAL-RELATED"/>
    <property type="match status" value="1"/>
</dbReference>
<protein>
    <recommendedName>
        <fullName evidence="10">Biotin-dependent 3-methylcrotonyl-coenzyme A carboxylase alpha1 subunit</fullName>
        <ecNumber evidence="2">6.3.4.14</ecNumber>
    </recommendedName>
</protein>
<dbReference type="InterPro" id="IPR005479">
    <property type="entry name" value="CPAse_ATP-bd"/>
</dbReference>
<dbReference type="SUPFAM" id="SSF52440">
    <property type="entry name" value="PreATP-grasp domain"/>
    <property type="match status" value="1"/>
</dbReference>
<gene>
    <name evidence="15" type="ORF">KTA_07420</name>
</gene>
<dbReference type="InterPro" id="IPR011054">
    <property type="entry name" value="Rudment_hybrid_motif"/>
</dbReference>
<evidence type="ECO:0000256" key="6">
    <source>
        <dbReference type="ARBA" id="ARBA00022946"/>
    </source>
</evidence>
<evidence type="ECO:0000259" key="13">
    <source>
        <dbReference type="PROSITE" id="PS50975"/>
    </source>
</evidence>
<dbReference type="SMART" id="SM00878">
    <property type="entry name" value="Biotin_carb_C"/>
    <property type="match status" value="1"/>
</dbReference>
<name>A0A455SVU0_9CHLR</name>
<dbReference type="Gene3D" id="2.40.50.100">
    <property type="match status" value="1"/>
</dbReference>
<evidence type="ECO:0000256" key="8">
    <source>
        <dbReference type="ARBA" id="ARBA00053351"/>
    </source>
</evidence>
<dbReference type="Pfam" id="PF00364">
    <property type="entry name" value="Biotin_lipoyl"/>
    <property type="match status" value="1"/>
</dbReference>
<dbReference type="InterPro" id="IPR048429">
    <property type="entry name" value="MCC_alpha_BT"/>
</dbReference>
<proteinExistence type="predicted"/>
<evidence type="ECO:0000256" key="1">
    <source>
        <dbReference type="ARBA" id="ARBA00001953"/>
    </source>
</evidence>
<evidence type="ECO:0000256" key="2">
    <source>
        <dbReference type="ARBA" id="ARBA00013263"/>
    </source>
</evidence>
<dbReference type="GO" id="GO:0004075">
    <property type="term" value="F:biotin carboxylase activity"/>
    <property type="evidence" value="ECO:0007669"/>
    <property type="project" value="UniProtKB-EC"/>
</dbReference>
<dbReference type="InterPro" id="IPR011761">
    <property type="entry name" value="ATP-grasp"/>
</dbReference>
<dbReference type="NCBIfam" id="NF006367">
    <property type="entry name" value="PRK08591.1"/>
    <property type="match status" value="1"/>
</dbReference>
<feature type="domain" description="Biotin carboxylation" evidence="14">
    <location>
        <begin position="1"/>
        <end position="446"/>
    </location>
</feature>
<dbReference type="PROSITE" id="PS50968">
    <property type="entry name" value="BIOTINYL_LIPOYL"/>
    <property type="match status" value="1"/>
</dbReference>
<evidence type="ECO:0000313" key="15">
    <source>
        <dbReference type="EMBL" id="BBH92543.1"/>
    </source>
</evidence>
<dbReference type="FunFam" id="2.40.50.100:FF:000003">
    <property type="entry name" value="Acetyl-CoA carboxylase biotin carboxyl carrier protein"/>
    <property type="match status" value="1"/>
</dbReference>
<accession>A0A455SVU0</accession>
<evidence type="ECO:0000259" key="12">
    <source>
        <dbReference type="PROSITE" id="PS50968"/>
    </source>
</evidence>
<dbReference type="PANTHER" id="PTHR18866">
    <property type="entry name" value="CARBOXYLASE:PYRUVATE/ACETYL-COA/PROPIONYL-COA CARBOXYLASE"/>
    <property type="match status" value="1"/>
</dbReference>
<comment type="function">
    <text evidence="8">Component of a biotin-dependent acyl-CoA carboxylase complex. This subunit catalyzes the ATP-dependent carboxylation of the biotin carried by the biotin carboxyl carrier (BCC) domain, resulting in the formation of carboxyl biotin. When associated with the beta1 subunit AccD1, is involved in branched amino-acid catabolism with methylcrotonyl coenzyme A as the substrate.</text>
</comment>
<comment type="subunit">
    <text evidence="9">The biotin-dependent acyl-CoA carboxylase complex is composed of AccA1, which contains the biotin carboxylase (BC) and biotin carboxyl carrier protein (BCCP) domains, and AccD1, which contains the carboxyl transferase (CT) domain. The AccA1/AccD1 complex forms a dodecamer.</text>
</comment>
<dbReference type="InterPro" id="IPR005482">
    <property type="entry name" value="Biotin_COase_C"/>
</dbReference>
<evidence type="ECO:0000256" key="5">
    <source>
        <dbReference type="ARBA" id="ARBA00022840"/>
    </source>
</evidence>
<evidence type="ECO:0000256" key="10">
    <source>
        <dbReference type="ARBA" id="ARBA00074050"/>
    </source>
</evidence>
<dbReference type="FunFam" id="3.30.1490.20:FF:000003">
    <property type="entry name" value="acetyl-CoA carboxylase isoform X1"/>
    <property type="match status" value="1"/>
</dbReference>
<dbReference type="InterPro" id="IPR000089">
    <property type="entry name" value="Biotin_lipoyl"/>
</dbReference>
<dbReference type="Pfam" id="PF21139">
    <property type="entry name" value="BT_MCC_alpha"/>
    <property type="match status" value="1"/>
</dbReference>
<keyword evidence="7" id="KW-0092">Biotin</keyword>
<dbReference type="Pfam" id="PF02786">
    <property type="entry name" value="CPSase_L_D2"/>
    <property type="match status" value="1"/>
</dbReference>
<evidence type="ECO:0000256" key="11">
    <source>
        <dbReference type="PROSITE-ProRule" id="PRU00409"/>
    </source>
</evidence>
<sequence>MFKKILIANRGEIARRIMATCRAMGIRTVAVYSEADRYAPHVYEADEAYPIGPAPASESYLRIEAIIAAARQAGAEAIHPGYGFLSENPAFAEACQEAGLVFIGPPASAMRLMGSKIAARRVAQQVGVPTVPGYDGPEQTPQHLLQEAERIGVPLLIKAAAGGGGKGMRVVRSLEDFPAQLEGAQREARAAFGDGTVFLERLLEQPRHIEFQVLADAYGQVVHLGERECSIQRRHQKIVEETPSPALTPALRAQMGEAAVRIARAAGYVNAGTLEFLLDRDHHFYFLEMNTRLQVEHPVTELVMGVDLVRLQILIAAGEPLRLRQDELVARGHALEMRLYAEDPEQQFLPSTGKILRFVMPQRPGMRIDSGVESGSEVSQFYDPMLAKLITYGEERAVSIARMRTLLEELAVFGVKTNSALLHAITENAAFREGLTFTSFLEEQQLLKPGALQEPAALPLALSAAALAEVLAEEPSERNPWRRLGAWRLSGEGRLLRYRYEGEEHQVRLERLPGTGGGWRVQVDQGEPEEVLPQQTPDGALCLQRGARRERVQLLRLAGETQVILRGRLYRLLRPQPPAIESSLRGSGQRGGQSLTAPMAGTIVKVQVSEGEHVKQRQVLVILSAMKMEHVITAPYEGIVRRIYYREGDVVQGGAVVVEVEAGTEQSAAALTGVQEE</sequence>
<evidence type="ECO:0000256" key="7">
    <source>
        <dbReference type="ARBA" id="ARBA00023267"/>
    </source>
</evidence>
<dbReference type="AlphaFoldDB" id="A0A455SVU0"/>
<dbReference type="GO" id="GO:0005524">
    <property type="term" value="F:ATP binding"/>
    <property type="evidence" value="ECO:0007669"/>
    <property type="project" value="UniProtKB-UniRule"/>
</dbReference>
<evidence type="ECO:0000256" key="9">
    <source>
        <dbReference type="ARBA" id="ARBA00065901"/>
    </source>
</evidence>
<dbReference type="InterPro" id="IPR011053">
    <property type="entry name" value="Single_hybrid_motif"/>
</dbReference>
<dbReference type="SUPFAM" id="SSF51230">
    <property type="entry name" value="Single hybrid motif"/>
    <property type="match status" value="1"/>
</dbReference>
<keyword evidence="4 11" id="KW-0547">Nucleotide-binding</keyword>
<dbReference type="PROSITE" id="PS50975">
    <property type="entry name" value="ATP_GRASP"/>
    <property type="match status" value="1"/>
</dbReference>
<dbReference type="CDD" id="cd06850">
    <property type="entry name" value="biotinyl_domain"/>
    <property type="match status" value="1"/>
</dbReference>
<evidence type="ECO:0000256" key="4">
    <source>
        <dbReference type="ARBA" id="ARBA00022741"/>
    </source>
</evidence>